<name>A0A6M3LMA3_9ZZZZ</name>
<dbReference type="EMBL" id="MT143189">
    <property type="protein sequence ID" value="QJA93935.1"/>
    <property type="molecule type" value="Genomic_DNA"/>
</dbReference>
<dbReference type="AlphaFoldDB" id="A0A6M3LMA3"/>
<organism evidence="2">
    <name type="scientific">viral metagenome</name>
    <dbReference type="NCBI Taxonomy" id="1070528"/>
    <lineage>
        <taxon>unclassified sequences</taxon>
        <taxon>metagenomes</taxon>
        <taxon>organismal metagenomes</taxon>
    </lineage>
</organism>
<sequence>METENQTQDEQNQTLEGNETVVTQNETQAEEMIPKSQLEAYLQQVREEAKAEAKEAYKGIQRTISKKDAIIRGLQSQQQPIPSETSKLMLDELERMANESGDATSVERVRQIKGVADAERQRLERMTQLQRQQETVQNKQQEAVQKIIDAGLDPDDSSFATYFTAFKVDSYSDGDFSPSDKLLNSILASRQKPIEGAKETRVPETEAQLKERLMREIYTANPHLQRPEGASPSGANLTEQRIFDNYNSNPSNPAYADAYNRLRQSKGW</sequence>
<feature type="region of interest" description="Disordered" evidence="1">
    <location>
        <begin position="243"/>
        <end position="268"/>
    </location>
</feature>
<feature type="compositionally biased region" description="Low complexity" evidence="1">
    <location>
        <begin position="1"/>
        <end position="16"/>
    </location>
</feature>
<feature type="region of interest" description="Disordered" evidence="1">
    <location>
        <begin position="1"/>
        <end position="34"/>
    </location>
</feature>
<gene>
    <name evidence="2" type="ORF">MM415B04067_0002</name>
</gene>
<protein>
    <recommendedName>
        <fullName evidence="3">Capsid protein</fullName>
    </recommendedName>
</protein>
<feature type="compositionally biased region" description="Polar residues" evidence="1">
    <location>
        <begin position="243"/>
        <end position="252"/>
    </location>
</feature>
<reference evidence="2" key="1">
    <citation type="submission" date="2020-03" db="EMBL/GenBank/DDBJ databases">
        <title>The deep terrestrial virosphere.</title>
        <authorList>
            <person name="Holmfeldt K."/>
            <person name="Nilsson E."/>
            <person name="Simone D."/>
            <person name="Lopez-Fernandez M."/>
            <person name="Wu X."/>
            <person name="de Brujin I."/>
            <person name="Lundin D."/>
            <person name="Andersson A."/>
            <person name="Bertilsson S."/>
            <person name="Dopson M."/>
        </authorList>
    </citation>
    <scope>NUCLEOTIDE SEQUENCE</scope>
    <source>
        <strain evidence="2">MM415B04067</strain>
    </source>
</reference>
<proteinExistence type="predicted"/>
<accession>A0A6M3LMA3</accession>
<evidence type="ECO:0008006" key="3">
    <source>
        <dbReference type="Google" id="ProtNLM"/>
    </source>
</evidence>
<evidence type="ECO:0000256" key="1">
    <source>
        <dbReference type="SAM" id="MobiDB-lite"/>
    </source>
</evidence>
<evidence type="ECO:0000313" key="2">
    <source>
        <dbReference type="EMBL" id="QJA93935.1"/>
    </source>
</evidence>